<dbReference type="InterPro" id="IPR007763">
    <property type="entry name" value="NDUFA12"/>
</dbReference>
<reference evidence="3" key="2">
    <citation type="submission" date="2020-11" db="EMBL/GenBank/DDBJ databases">
        <authorList>
            <person name="McCartney M.A."/>
            <person name="Auch B."/>
            <person name="Kono T."/>
            <person name="Mallez S."/>
            <person name="Becker A."/>
            <person name="Gohl D.M."/>
            <person name="Silverstein K.A.T."/>
            <person name="Koren S."/>
            <person name="Bechman K.B."/>
            <person name="Herman A."/>
            <person name="Abrahante J.E."/>
            <person name="Garbe J."/>
        </authorList>
    </citation>
    <scope>NUCLEOTIDE SEQUENCE</scope>
    <source>
        <strain evidence="3">Duluth1</strain>
        <tissue evidence="3">Whole animal</tissue>
    </source>
</reference>
<keyword evidence="2" id="KW-0813">Transport</keyword>
<comment type="function">
    <text evidence="2">Accessory subunit of the mitochondrial membrane respiratory chain NADH dehydrogenase (Complex I), that is believed not to be involved in catalysis. Complex I functions in the transfer of electrons from NADH to the respiratory chain. The immediate electron acceptor for the enzyme is believed to be ubiquinone.</text>
</comment>
<gene>
    <name evidence="3" type="ORF">DPMN_016605</name>
</gene>
<dbReference type="OrthoDB" id="274641at2759"/>
<evidence type="ECO:0000313" key="3">
    <source>
        <dbReference type="EMBL" id="KAH3892487.1"/>
    </source>
</evidence>
<accession>A0A9D4S7C3</accession>
<sequence length="137" mass="16034">MSIYLQKLREVQQLVKHHGGLKAAFLTLYKTDGLKMGEHKGTDQFGNRYYENKKFFIGRSRWVEFTDGVGVDYDASMIPPEWRSWLQYSRDETPVDKTVAPKKWHGPHIDNRSGMADQYVPYSTTRPKIQAWTPPRQ</sequence>
<keyword evidence="2" id="KW-0472">Membrane</keyword>
<name>A0A9D4S7C3_DREPO</name>
<keyword evidence="2" id="KW-0679">Respiratory chain</keyword>
<evidence type="ECO:0000256" key="1">
    <source>
        <dbReference type="ARBA" id="ARBA00007355"/>
    </source>
</evidence>
<dbReference type="EMBL" id="JAIWYP010000001">
    <property type="protein sequence ID" value="KAH3892487.1"/>
    <property type="molecule type" value="Genomic_DNA"/>
</dbReference>
<comment type="subcellular location">
    <subcellularLocation>
        <location evidence="2">Mitochondrion inner membrane</location>
        <topology evidence="2">Peripheral membrane protein</topology>
        <orientation evidence="2">Matrix side</orientation>
    </subcellularLocation>
</comment>
<reference evidence="3" key="1">
    <citation type="journal article" date="2019" name="bioRxiv">
        <title>The Genome of the Zebra Mussel, Dreissena polymorpha: A Resource for Invasive Species Research.</title>
        <authorList>
            <person name="McCartney M.A."/>
            <person name="Auch B."/>
            <person name="Kono T."/>
            <person name="Mallez S."/>
            <person name="Zhang Y."/>
            <person name="Obille A."/>
            <person name="Becker A."/>
            <person name="Abrahante J.E."/>
            <person name="Garbe J."/>
            <person name="Badalamenti J.P."/>
            <person name="Herman A."/>
            <person name="Mangelson H."/>
            <person name="Liachko I."/>
            <person name="Sullivan S."/>
            <person name="Sone E.D."/>
            <person name="Koren S."/>
            <person name="Silverstein K.A.T."/>
            <person name="Beckman K.B."/>
            <person name="Gohl D.M."/>
        </authorList>
    </citation>
    <scope>NUCLEOTIDE SEQUENCE</scope>
    <source>
        <strain evidence="3">Duluth1</strain>
        <tissue evidence="3">Whole animal</tissue>
    </source>
</reference>
<dbReference type="GO" id="GO:0006979">
    <property type="term" value="P:response to oxidative stress"/>
    <property type="evidence" value="ECO:0007669"/>
    <property type="project" value="TreeGrafter"/>
</dbReference>
<keyword evidence="2" id="KW-0999">Mitochondrion inner membrane</keyword>
<proteinExistence type="inferred from homology"/>
<dbReference type="GO" id="GO:0005743">
    <property type="term" value="C:mitochondrial inner membrane"/>
    <property type="evidence" value="ECO:0007669"/>
    <property type="project" value="UniProtKB-SubCell"/>
</dbReference>
<dbReference type="PANTHER" id="PTHR12910:SF2">
    <property type="entry name" value="NADH DEHYDROGENASE [UBIQUINONE] 1 ALPHA SUBCOMPLEX SUBUNIT 12"/>
    <property type="match status" value="1"/>
</dbReference>
<evidence type="ECO:0000313" key="4">
    <source>
        <dbReference type="Proteomes" id="UP000828390"/>
    </source>
</evidence>
<keyword evidence="2" id="KW-0249">Electron transport</keyword>
<comment type="caution">
    <text evidence="3">The sequence shown here is derived from an EMBL/GenBank/DDBJ whole genome shotgun (WGS) entry which is preliminary data.</text>
</comment>
<dbReference type="AlphaFoldDB" id="A0A9D4S7C3"/>
<evidence type="ECO:0000256" key="2">
    <source>
        <dbReference type="RuleBase" id="RU363103"/>
    </source>
</evidence>
<dbReference type="PANTHER" id="PTHR12910">
    <property type="entry name" value="NADH-UBIQUINONE OXIDOREDUCTASE SUBUNIT B17.2"/>
    <property type="match status" value="1"/>
</dbReference>
<dbReference type="GO" id="GO:0045271">
    <property type="term" value="C:respiratory chain complex I"/>
    <property type="evidence" value="ECO:0007669"/>
    <property type="project" value="InterPro"/>
</dbReference>
<organism evidence="3 4">
    <name type="scientific">Dreissena polymorpha</name>
    <name type="common">Zebra mussel</name>
    <name type="synonym">Mytilus polymorpha</name>
    <dbReference type="NCBI Taxonomy" id="45954"/>
    <lineage>
        <taxon>Eukaryota</taxon>
        <taxon>Metazoa</taxon>
        <taxon>Spiralia</taxon>
        <taxon>Lophotrochozoa</taxon>
        <taxon>Mollusca</taxon>
        <taxon>Bivalvia</taxon>
        <taxon>Autobranchia</taxon>
        <taxon>Heteroconchia</taxon>
        <taxon>Euheterodonta</taxon>
        <taxon>Imparidentia</taxon>
        <taxon>Neoheterodontei</taxon>
        <taxon>Myida</taxon>
        <taxon>Dreissenoidea</taxon>
        <taxon>Dreissenidae</taxon>
        <taxon>Dreissena</taxon>
    </lineage>
</organism>
<protein>
    <recommendedName>
        <fullName evidence="2">NADH dehydrogenase [ubiquinone] 1 alpha subcomplex subunit 12</fullName>
    </recommendedName>
</protein>
<keyword evidence="2" id="KW-0496">Mitochondrion</keyword>
<dbReference type="Pfam" id="PF05071">
    <property type="entry name" value="NDUFA12"/>
    <property type="match status" value="1"/>
</dbReference>
<dbReference type="Proteomes" id="UP000828390">
    <property type="component" value="Unassembled WGS sequence"/>
</dbReference>
<keyword evidence="4" id="KW-1185">Reference proteome</keyword>
<comment type="similarity">
    <text evidence="1 2">Belongs to the complex I NDUFA12 subunit family.</text>
</comment>
<comment type="subunit">
    <text evidence="2">Complex I is composed of 45 different subunits.</text>
</comment>